<dbReference type="EMBL" id="MHMJ01000004">
    <property type="protein sequence ID" value="OGZ26242.1"/>
    <property type="molecule type" value="Genomic_DNA"/>
</dbReference>
<gene>
    <name evidence="1" type="ORF">A2W71_00340</name>
</gene>
<dbReference type="Proteomes" id="UP000176216">
    <property type="component" value="Unassembled WGS sequence"/>
</dbReference>
<evidence type="ECO:0000313" key="2">
    <source>
        <dbReference type="Proteomes" id="UP000176216"/>
    </source>
</evidence>
<evidence type="ECO:0000313" key="1">
    <source>
        <dbReference type="EMBL" id="OGZ26242.1"/>
    </source>
</evidence>
<name>A0A1G2EL14_9BACT</name>
<organism evidence="1 2">
    <name type="scientific">Candidatus Nealsonbacteria bacterium RIFCSPLOWO2_02_39_8</name>
    <dbReference type="NCBI Taxonomy" id="1801674"/>
    <lineage>
        <taxon>Bacteria</taxon>
        <taxon>Candidatus Nealsoniibacteriota</taxon>
    </lineage>
</organism>
<dbReference type="AlphaFoldDB" id="A0A1G2EL14"/>
<proteinExistence type="predicted"/>
<reference evidence="1 2" key="1">
    <citation type="journal article" date="2016" name="Nat. Commun.">
        <title>Thousands of microbial genomes shed light on interconnected biogeochemical processes in an aquifer system.</title>
        <authorList>
            <person name="Anantharaman K."/>
            <person name="Brown C.T."/>
            <person name="Hug L.A."/>
            <person name="Sharon I."/>
            <person name="Castelle C.J."/>
            <person name="Probst A.J."/>
            <person name="Thomas B.C."/>
            <person name="Singh A."/>
            <person name="Wilkins M.J."/>
            <person name="Karaoz U."/>
            <person name="Brodie E.L."/>
            <person name="Williams K.H."/>
            <person name="Hubbard S.S."/>
            <person name="Banfield J.F."/>
        </authorList>
    </citation>
    <scope>NUCLEOTIDE SEQUENCE [LARGE SCALE GENOMIC DNA]</scope>
</reference>
<protein>
    <submittedName>
        <fullName evidence="1">Uncharacterized protein</fullName>
    </submittedName>
</protein>
<comment type="caution">
    <text evidence="1">The sequence shown here is derived from an EMBL/GenBank/DDBJ whole genome shotgun (WGS) entry which is preliminary data.</text>
</comment>
<accession>A0A1G2EL14</accession>
<sequence length="84" mass="10156">MVNQGIKEPNSLAKGAWLLFDYYFFNQYTFYTKNKKTKQCIKKIKQSNVYYRDWYYIVMVSIVLQSLLSSKNYRQLKTTIVVFN</sequence>